<feature type="compositionally biased region" description="Basic and acidic residues" evidence="1">
    <location>
        <begin position="59"/>
        <end position="72"/>
    </location>
</feature>
<evidence type="ECO:0000256" key="1">
    <source>
        <dbReference type="SAM" id="MobiDB-lite"/>
    </source>
</evidence>
<sequence>MFISANTTITIAPKPTPQTQASPQPVSAAPPPPGVIPAAAPGLSQFPGHQRVLTLLSSLKERDQSSEPKDKSPPAQPRRKLKT</sequence>
<organism evidence="2 3">
    <name type="scientific">Synaphobranchus kaupii</name>
    <name type="common">Kaup's arrowtooth eel</name>
    <dbReference type="NCBI Taxonomy" id="118154"/>
    <lineage>
        <taxon>Eukaryota</taxon>
        <taxon>Metazoa</taxon>
        <taxon>Chordata</taxon>
        <taxon>Craniata</taxon>
        <taxon>Vertebrata</taxon>
        <taxon>Euteleostomi</taxon>
        <taxon>Actinopterygii</taxon>
        <taxon>Neopterygii</taxon>
        <taxon>Teleostei</taxon>
        <taxon>Anguilliformes</taxon>
        <taxon>Synaphobranchidae</taxon>
        <taxon>Synaphobranchus</taxon>
    </lineage>
</organism>
<name>A0A9Q1FWT3_SYNKA</name>
<comment type="caution">
    <text evidence="2">The sequence shown here is derived from an EMBL/GenBank/DDBJ whole genome shotgun (WGS) entry which is preliminary data.</text>
</comment>
<evidence type="ECO:0000313" key="2">
    <source>
        <dbReference type="EMBL" id="KAJ8368661.1"/>
    </source>
</evidence>
<feature type="region of interest" description="Disordered" evidence="1">
    <location>
        <begin position="1"/>
        <end position="34"/>
    </location>
</feature>
<accession>A0A9Q1FWT3</accession>
<dbReference type="Proteomes" id="UP001152622">
    <property type="component" value="Chromosome 3"/>
</dbReference>
<dbReference type="AlphaFoldDB" id="A0A9Q1FWT3"/>
<gene>
    <name evidence="2" type="ORF">SKAU_G00086890</name>
</gene>
<evidence type="ECO:0000313" key="3">
    <source>
        <dbReference type="Proteomes" id="UP001152622"/>
    </source>
</evidence>
<feature type="compositionally biased region" description="Low complexity" evidence="1">
    <location>
        <begin position="17"/>
        <end position="27"/>
    </location>
</feature>
<keyword evidence="3" id="KW-1185">Reference proteome</keyword>
<proteinExistence type="predicted"/>
<protein>
    <submittedName>
        <fullName evidence="2">Uncharacterized protein</fullName>
    </submittedName>
</protein>
<feature type="region of interest" description="Disordered" evidence="1">
    <location>
        <begin position="58"/>
        <end position="83"/>
    </location>
</feature>
<dbReference type="EMBL" id="JAINUF010000003">
    <property type="protein sequence ID" value="KAJ8368661.1"/>
    <property type="molecule type" value="Genomic_DNA"/>
</dbReference>
<reference evidence="2" key="1">
    <citation type="journal article" date="2023" name="Science">
        <title>Genome structures resolve the early diversification of teleost fishes.</title>
        <authorList>
            <person name="Parey E."/>
            <person name="Louis A."/>
            <person name="Montfort J."/>
            <person name="Bouchez O."/>
            <person name="Roques C."/>
            <person name="Iampietro C."/>
            <person name="Lluch J."/>
            <person name="Castinel A."/>
            <person name="Donnadieu C."/>
            <person name="Desvignes T."/>
            <person name="Floi Bucao C."/>
            <person name="Jouanno E."/>
            <person name="Wen M."/>
            <person name="Mejri S."/>
            <person name="Dirks R."/>
            <person name="Jansen H."/>
            <person name="Henkel C."/>
            <person name="Chen W.J."/>
            <person name="Zahm M."/>
            <person name="Cabau C."/>
            <person name="Klopp C."/>
            <person name="Thompson A.W."/>
            <person name="Robinson-Rechavi M."/>
            <person name="Braasch I."/>
            <person name="Lecointre G."/>
            <person name="Bobe J."/>
            <person name="Postlethwait J.H."/>
            <person name="Berthelot C."/>
            <person name="Roest Crollius H."/>
            <person name="Guiguen Y."/>
        </authorList>
    </citation>
    <scope>NUCLEOTIDE SEQUENCE</scope>
    <source>
        <strain evidence="2">WJC10195</strain>
    </source>
</reference>
<feature type="compositionally biased region" description="Polar residues" evidence="1">
    <location>
        <begin position="1"/>
        <end position="10"/>
    </location>
</feature>